<evidence type="ECO:0000256" key="12">
    <source>
        <dbReference type="ARBA" id="ARBA00025657"/>
    </source>
</evidence>
<accession>D2IW24</accession>
<name>D2IW24_9GEMI</name>
<keyword evidence="11 15" id="KW-1160">Virus entry into host cell</keyword>
<evidence type="ECO:0000256" key="16">
    <source>
        <dbReference type="SAM" id="MobiDB-lite"/>
    </source>
</evidence>
<dbReference type="GO" id="GO:0003677">
    <property type="term" value="F:DNA binding"/>
    <property type="evidence" value="ECO:0007669"/>
    <property type="project" value="UniProtKB-KW"/>
</dbReference>
<evidence type="ECO:0000256" key="13">
    <source>
        <dbReference type="ARBA" id="ARBA00031336"/>
    </source>
</evidence>
<evidence type="ECO:0000256" key="15">
    <source>
        <dbReference type="RuleBase" id="RU363025"/>
    </source>
</evidence>
<keyword evidence="7 15" id="KW-0167">Capsid protein</keyword>
<evidence type="ECO:0000256" key="9">
    <source>
        <dbReference type="ARBA" id="ARBA00022844"/>
    </source>
</evidence>
<evidence type="ECO:0000256" key="6">
    <source>
        <dbReference type="ARBA" id="ARBA00022524"/>
    </source>
</evidence>
<dbReference type="GO" id="GO:0046718">
    <property type="term" value="P:symbiont entry into host cell"/>
    <property type="evidence" value="ECO:0007669"/>
    <property type="project" value="UniProtKB-KW"/>
</dbReference>
<comment type="function">
    <text evidence="15">Encapsidates the viral genome into characteristic twinned ('geminate') particles. Plays a role in protection of the genome from degradation, virus acquisition and transmission by insect vectors, infectivity, and systemic movement. The CP of monopartite geminiviruses is absolutely essential for virus movement.</text>
</comment>
<dbReference type="GO" id="GO:0075732">
    <property type="term" value="P:viral penetration into host nucleus"/>
    <property type="evidence" value="ECO:0007669"/>
    <property type="project" value="UniProtKB-KW"/>
</dbReference>
<dbReference type="EMBL" id="GQ415396">
    <property type="protein sequence ID" value="ADA67967.1"/>
    <property type="molecule type" value="Genomic_DNA"/>
</dbReference>
<evidence type="ECO:0000256" key="10">
    <source>
        <dbReference type="ARBA" id="ARBA00023125"/>
    </source>
</evidence>
<dbReference type="GO" id="GO:0039615">
    <property type="term" value="C:T=1 icosahedral viral capsid"/>
    <property type="evidence" value="ECO:0007669"/>
    <property type="project" value="UniProtKB-KW"/>
</dbReference>
<sequence>MSGALKRKRSDEVAWSRRKPVKKPARRPPPPPRAGSSSKRTLPALQIQTLVAAGDTMITVPSGGICSLIGTYARGSGEGERHTNETLTYKVALDYHFVATAAACKYSSIGIGVCWLVYDAQPTGTAPTVQDIFPHPDTLSAFPYTWKVGREVCHRFVVKRRWCFTMSTNGRIGSDVPPSNTAWPPCKKDLYFHKFCTGLGVKTEWKNVTDGKDGAIKKGGLYIVIAPGNGLEFTVHGQCRLYFKSVGNQ</sequence>
<comment type="similarity">
    <text evidence="3 15">Belongs to the geminiviridae capsid protein family.</text>
</comment>
<dbReference type="GO" id="GO:0042025">
    <property type="term" value="C:host cell nucleus"/>
    <property type="evidence" value="ECO:0007669"/>
    <property type="project" value="UniProtKB-SubCell"/>
</dbReference>
<dbReference type="Pfam" id="PF00844">
    <property type="entry name" value="Gemini_coat"/>
    <property type="match status" value="1"/>
</dbReference>
<dbReference type="InterPro" id="IPR000143">
    <property type="entry name" value="Gemcoat_MSV"/>
</dbReference>
<dbReference type="Gene3D" id="2.60.120.20">
    <property type="match status" value="1"/>
</dbReference>
<evidence type="ECO:0000313" key="17">
    <source>
        <dbReference type="EMBL" id="ADA67958.1"/>
    </source>
</evidence>
<keyword evidence="10 15" id="KW-0238">DNA-binding</keyword>
<evidence type="ECO:0000256" key="4">
    <source>
        <dbReference type="ARBA" id="ARBA00018091"/>
    </source>
</evidence>
<dbReference type="InterPro" id="IPR000263">
    <property type="entry name" value="GV_A/BR1_coat"/>
</dbReference>
<evidence type="ECO:0000256" key="3">
    <source>
        <dbReference type="ARBA" id="ARBA00005468"/>
    </source>
</evidence>
<evidence type="ECO:0000256" key="14">
    <source>
        <dbReference type="ARBA" id="ARBA00046791"/>
    </source>
</evidence>
<keyword evidence="6 15" id="KW-1163">Viral penetration into host nucleus</keyword>
<dbReference type="EMBL" id="GQ415393">
    <property type="protein sequence ID" value="ADA67958.1"/>
    <property type="molecule type" value="Genomic_DNA"/>
</dbReference>
<dbReference type="InterPro" id="IPR029053">
    <property type="entry name" value="Viral_coat"/>
</dbReference>
<evidence type="ECO:0000256" key="2">
    <source>
        <dbReference type="ARBA" id="ARBA00004328"/>
    </source>
</evidence>
<evidence type="ECO:0000313" key="18">
    <source>
        <dbReference type="EMBL" id="ADA67961.1"/>
    </source>
</evidence>
<evidence type="ECO:0000313" key="19">
    <source>
        <dbReference type="EMBL" id="ADA67967.1"/>
    </source>
</evidence>
<reference evidence="17" key="1">
    <citation type="journal article" date="2009" name="Virol. J.">
        <title>Comparative analysis of Panicum streak virus and Maize streak virus diversity, recombination patterns and phylogeography.</title>
        <authorList>
            <person name="Varsani A."/>
            <person name="Monjane A.L."/>
            <person name="Donaldson L."/>
            <person name="Oluwafemi S."/>
            <person name="Zinga I."/>
            <person name="Komba E.K."/>
            <person name="Plakoutene D."/>
            <person name="Mandakombo N."/>
            <person name="Mboukoulida J."/>
            <person name="Semballa S."/>
            <person name="Briddon R.W."/>
            <person name="Markham P.G."/>
            <person name="Lett J.M."/>
            <person name="Lefeuvre P."/>
            <person name="Rybicki E.P."/>
            <person name="Martin D.P."/>
        </authorList>
    </citation>
    <scope>NUCLEOTIDE SEQUENCE</scope>
    <source>
        <strain evidence="19">G_YT_Ben_g384</strain>
        <strain evidence="18">G_YT_Com_g383</strain>
        <strain evidence="17">G_YT_Tsa_g386</strain>
    </source>
</reference>
<keyword evidence="8 15" id="KW-1048">Host nucleus</keyword>
<protein>
    <recommendedName>
        <fullName evidence="4 15">Capsid protein</fullName>
    </recommendedName>
    <alternativeName>
        <fullName evidence="13 15">Coat protein</fullName>
    </alternativeName>
</protein>
<evidence type="ECO:0000256" key="8">
    <source>
        <dbReference type="ARBA" id="ARBA00022562"/>
    </source>
</evidence>
<feature type="region of interest" description="Disordered" evidence="16">
    <location>
        <begin position="1"/>
        <end position="40"/>
    </location>
</feature>
<evidence type="ECO:0000256" key="1">
    <source>
        <dbReference type="ARBA" id="ARBA00004147"/>
    </source>
</evidence>
<evidence type="ECO:0000256" key="5">
    <source>
        <dbReference type="ARBA" id="ARBA00022431"/>
    </source>
</evidence>
<comment type="subunit">
    <text evidence="14 15">Homomultimer. Interacts with the movement protein. Binds to single-stranded and double-stranded viral DNA.</text>
</comment>
<dbReference type="PRINTS" id="PR00223">
    <property type="entry name" value="GEMCOATARBR1"/>
</dbReference>
<dbReference type="EMBL" id="GQ415394">
    <property type="protein sequence ID" value="ADA67961.1"/>
    <property type="molecule type" value="Genomic_DNA"/>
</dbReference>
<keyword evidence="5 15" id="KW-1140">T=1 icosahedral capsid protein</keyword>
<evidence type="ECO:0000256" key="11">
    <source>
        <dbReference type="ARBA" id="ARBA00023296"/>
    </source>
</evidence>
<comment type="function">
    <text evidence="15">Binds the genomic viral ssDNA and shuttles it into and out of the cell nucleus.</text>
</comment>
<comment type="function">
    <text evidence="12">Encapsidates the viral genome into characteristic twinned ('geminate') particles. Binds the genomic viral ssDNA and shuttles it into and out of the cell nucleus. Plays a role in protection of the genome from degradation, virus acquisition and transmission by insect vectors, infectivity, and systemic movement. The CP of monopartite geminiviruses is absolutely essential for virus movement.</text>
</comment>
<dbReference type="PRINTS" id="PR00226">
    <property type="entry name" value="GEMCOATMSV"/>
</dbReference>
<dbReference type="GO" id="GO:0043657">
    <property type="term" value="C:host cell"/>
    <property type="evidence" value="ECO:0007669"/>
    <property type="project" value="GOC"/>
</dbReference>
<keyword evidence="9 15" id="KW-0946">Virion</keyword>
<organism evidence="17">
    <name type="scientific">Panicum streak virus</name>
    <dbReference type="NCBI Taxonomy" id="10826"/>
    <lineage>
        <taxon>Viruses</taxon>
        <taxon>Monodnaviria</taxon>
        <taxon>Shotokuvirae</taxon>
        <taxon>Cressdnaviricota</taxon>
        <taxon>Repensiviricetes</taxon>
        <taxon>Geplafuvirales</taxon>
        <taxon>Geminiviridae</taxon>
        <taxon>Mastrevirus</taxon>
        <taxon>Mastrevirus panici</taxon>
    </lineage>
</organism>
<evidence type="ECO:0000256" key="7">
    <source>
        <dbReference type="ARBA" id="ARBA00022561"/>
    </source>
</evidence>
<comment type="subcellular location">
    <subcellularLocation>
        <location evidence="1 15">Host nucleus</location>
    </subcellularLocation>
    <subcellularLocation>
        <location evidence="2 15">Virion</location>
    </subcellularLocation>
</comment>
<proteinExistence type="inferred from homology"/>
<dbReference type="GO" id="GO:0005198">
    <property type="term" value="F:structural molecule activity"/>
    <property type="evidence" value="ECO:0007669"/>
    <property type="project" value="InterPro"/>
</dbReference>
<feature type="compositionally biased region" description="Basic residues" evidence="16">
    <location>
        <begin position="16"/>
        <end position="26"/>
    </location>
</feature>